<feature type="domain" description="MYND-type" evidence="5">
    <location>
        <begin position="314"/>
        <end position="355"/>
    </location>
</feature>
<gene>
    <name evidence="6" type="ORF">PILCRDRAFT_819465</name>
</gene>
<dbReference type="Pfam" id="PF01753">
    <property type="entry name" value="zf-MYND"/>
    <property type="match status" value="1"/>
</dbReference>
<name>A0A0C3FUX2_PILCF</name>
<dbReference type="SUPFAM" id="SSF144232">
    <property type="entry name" value="HIT/MYND zinc finger-like"/>
    <property type="match status" value="1"/>
</dbReference>
<keyword evidence="2 4" id="KW-0863">Zinc-finger</keyword>
<dbReference type="Gene3D" id="6.10.140.2220">
    <property type="match status" value="1"/>
</dbReference>
<dbReference type="OrthoDB" id="432970at2759"/>
<keyword evidence="1" id="KW-0479">Metal-binding</keyword>
<keyword evidence="7" id="KW-1185">Reference proteome</keyword>
<proteinExistence type="predicted"/>
<evidence type="ECO:0000256" key="2">
    <source>
        <dbReference type="ARBA" id="ARBA00022771"/>
    </source>
</evidence>
<evidence type="ECO:0000259" key="5">
    <source>
        <dbReference type="PROSITE" id="PS50865"/>
    </source>
</evidence>
<dbReference type="InterPro" id="IPR044508">
    <property type="entry name" value="At5g50450/At1g67340-like"/>
</dbReference>
<accession>A0A0C3FUX2</accession>
<dbReference type="EMBL" id="KN832991">
    <property type="protein sequence ID" value="KIM83229.1"/>
    <property type="molecule type" value="Genomic_DNA"/>
</dbReference>
<dbReference type="AlphaFoldDB" id="A0A0C3FUX2"/>
<protein>
    <recommendedName>
        <fullName evidence="5">MYND-type domain-containing protein</fullName>
    </recommendedName>
</protein>
<dbReference type="InParanoid" id="A0A0C3FUX2"/>
<dbReference type="Proteomes" id="UP000054166">
    <property type="component" value="Unassembled WGS sequence"/>
</dbReference>
<reference evidence="7" key="2">
    <citation type="submission" date="2015-01" db="EMBL/GenBank/DDBJ databases">
        <title>Evolutionary Origins and Diversification of the Mycorrhizal Mutualists.</title>
        <authorList>
            <consortium name="DOE Joint Genome Institute"/>
            <consortium name="Mycorrhizal Genomics Consortium"/>
            <person name="Kohler A."/>
            <person name="Kuo A."/>
            <person name="Nagy L.G."/>
            <person name="Floudas D."/>
            <person name="Copeland A."/>
            <person name="Barry K.W."/>
            <person name="Cichocki N."/>
            <person name="Veneault-Fourrey C."/>
            <person name="LaButti K."/>
            <person name="Lindquist E.A."/>
            <person name="Lipzen A."/>
            <person name="Lundell T."/>
            <person name="Morin E."/>
            <person name="Murat C."/>
            <person name="Riley R."/>
            <person name="Ohm R."/>
            <person name="Sun H."/>
            <person name="Tunlid A."/>
            <person name="Henrissat B."/>
            <person name="Grigoriev I.V."/>
            <person name="Hibbett D.S."/>
            <person name="Martin F."/>
        </authorList>
    </citation>
    <scope>NUCLEOTIDE SEQUENCE [LARGE SCALE GENOMIC DNA]</scope>
    <source>
        <strain evidence="7">F 1598</strain>
    </source>
</reference>
<dbReference type="PANTHER" id="PTHR46758">
    <property type="entry name" value="MYND DOMAIN-CONTAINING"/>
    <property type="match status" value="1"/>
</dbReference>
<evidence type="ECO:0000256" key="3">
    <source>
        <dbReference type="ARBA" id="ARBA00022833"/>
    </source>
</evidence>
<evidence type="ECO:0000313" key="6">
    <source>
        <dbReference type="EMBL" id="KIM83229.1"/>
    </source>
</evidence>
<evidence type="ECO:0000256" key="1">
    <source>
        <dbReference type="ARBA" id="ARBA00022723"/>
    </source>
</evidence>
<evidence type="ECO:0000256" key="4">
    <source>
        <dbReference type="PROSITE-ProRule" id="PRU00134"/>
    </source>
</evidence>
<keyword evidence="3" id="KW-0862">Zinc</keyword>
<dbReference type="HOGENOM" id="CLU_690917_0_0_1"/>
<sequence length="397" mass="44262">MHSRKFGAEKELGIGGGMVSAESQRNLEIAEALCNKRKPNEAVPYLIKAMKDGNNMDAFVQCAFLCPTLDESVECIESGIQKGRAALKQRFGSDVFDDGSKYAGHFWDFVESRPYMRILQAMVRIAFTNKEYNKSAEAAIEMLRLCPGDNLGQRSWLGSLLLRAGRVSDALSFVQAWMAPAADRGDVIRHGGTDFGKPSSEALPASREEKLSDYTEANLPYTAAIASFKLFGDCTAARQYLKIAAKLNPIILIKILARLKPPSDLNTNSRQMNGPEDAQDYLWLTQDLWMEPDVWNWADQDAEINASVQRMCCSDSCGKVETKIREYKRCAACKTVWYCCPECQKRDWRTHKPKCLAHKSIKTTSKAFNAGKTLPSEHPVVAAADFMGGKAYTHMPE</sequence>
<dbReference type="PROSITE" id="PS50865">
    <property type="entry name" value="ZF_MYND_2"/>
    <property type="match status" value="1"/>
</dbReference>
<organism evidence="6 7">
    <name type="scientific">Piloderma croceum (strain F 1598)</name>
    <dbReference type="NCBI Taxonomy" id="765440"/>
    <lineage>
        <taxon>Eukaryota</taxon>
        <taxon>Fungi</taxon>
        <taxon>Dikarya</taxon>
        <taxon>Basidiomycota</taxon>
        <taxon>Agaricomycotina</taxon>
        <taxon>Agaricomycetes</taxon>
        <taxon>Agaricomycetidae</taxon>
        <taxon>Atheliales</taxon>
        <taxon>Atheliaceae</taxon>
        <taxon>Piloderma</taxon>
    </lineage>
</organism>
<reference evidence="6 7" key="1">
    <citation type="submission" date="2014-04" db="EMBL/GenBank/DDBJ databases">
        <authorList>
            <consortium name="DOE Joint Genome Institute"/>
            <person name="Kuo A."/>
            <person name="Tarkka M."/>
            <person name="Buscot F."/>
            <person name="Kohler A."/>
            <person name="Nagy L.G."/>
            <person name="Floudas D."/>
            <person name="Copeland A."/>
            <person name="Barry K.W."/>
            <person name="Cichocki N."/>
            <person name="Veneault-Fourrey C."/>
            <person name="LaButti K."/>
            <person name="Lindquist E.A."/>
            <person name="Lipzen A."/>
            <person name="Lundell T."/>
            <person name="Morin E."/>
            <person name="Murat C."/>
            <person name="Sun H."/>
            <person name="Tunlid A."/>
            <person name="Henrissat B."/>
            <person name="Grigoriev I.V."/>
            <person name="Hibbett D.S."/>
            <person name="Martin F."/>
            <person name="Nordberg H.P."/>
            <person name="Cantor M.N."/>
            <person name="Hua S.X."/>
        </authorList>
    </citation>
    <scope>NUCLEOTIDE SEQUENCE [LARGE SCALE GENOMIC DNA]</scope>
    <source>
        <strain evidence="6 7">F 1598</strain>
    </source>
</reference>
<dbReference type="GO" id="GO:0008270">
    <property type="term" value="F:zinc ion binding"/>
    <property type="evidence" value="ECO:0007669"/>
    <property type="project" value="UniProtKB-KW"/>
</dbReference>
<evidence type="ECO:0000313" key="7">
    <source>
        <dbReference type="Proteomes" id="UP000054166"/>
    </source>
</evidence>
<dbReference type="PANTHER" id="PTHR46758:SF2">
    <property type="entry name" value="OJ1485_B09.11 PROTEIN"/>
    <property type="match status" value="1"/>
</dbReference>
<dbReference type="InterPro" id="IPR002893">
    <property type="entry name" value="Znf_MYND"/>
</dbReference>